<sequence length="83" mass="9515">MSADALRVWGRTTGKINKHPVIAEKHGGRAVTLPFPDFEVPHIAVCIYGISSYVFHREEWMMPEGNLQQKFIKKNVSHIKPSW</sequence>
<accession>A0AAN8QP66</accession>
<gene>
    <name evidence="1" type="ORF">J4Q44_G00186650</name>
</gene>
<comment type="caution">
    <text evidence="1">The sequence shown here is derived from an EMBL/GenBank/DDBJ whole genome shotgun (WGS) entry which is preliminary data.</text>
</comment>
<name>A0AAN8QP66_9TELE</name>
<dbReference type="EMBL" id="JAGTTL010000016">
    <property type="protein sequence ID" value="KAK6310610.1"/>
    <property type="molecule type" value="Genomic_DNA"/>
</dbReference>
<protein>
    <submittedName>
        <fullName evidence="1">Uncharacterized protein</fullName>
    </submittedName>
</protein>
<evidence type="ECO:0000313" key="2">
    <source>
        <dbReference type="Proteomes" id="UP001356427"/>
    </source>
</evidence>
<proteinExistence type="predicted"/>
<dbReference type="Proteomes" id="UP001356427">
    <property type="component" value="Unassembled WGS sequence"/>
</dbReference>
<keyword evidence="2" id="KW-1185">Reference proteome</keyword>
<reference evidence="1 2" key="1">
    <citation type="submission" date="2021-04" db="EMBL/GenBank/DDBJ databases">
        <authorList>
            <person name="De Guttry C."/>
            <person name="Zahm M."/>
            <person name="Klopp C."/>
            <person name="Cabau C."/>
            <person name="Louis A."/>
            <person name="Berthelot C."/>
            <person name="Parey E."/>
            <person name="Roest Crollius H."/>
            <person name="Montfort J."/>
            <person name="Robinson-Rechavi M."/>
            <person name="Bucao C."/>
            <person name="Bouchez O."/>
            <person name="Gislard M."/>
            <person name="Lluch J."/>
            <person name="Milhes M."/>
            <person name="Lampietro C."/>
            <person name="Lopez Roques C."/>
            <person name="Donnadieu C."/>
            <person name="Braasch I."/>
            <person name="Desvignes T."/>
            <person name="Postlethwait J."/>
            <person name="Bobe J."/>
            <person name="Wedekind C."/>
            <person name="Guiguen Y."/>
        </authorList>
    </citation>
    <scope>NUCLEOTIDE SEQUENCE [LARGE SCALE GENOMIC DNA]</scope>
    <source>
        <strain evidence="1">Cs_M1</strain>
        <tissue evidence="1">Blood</tissue>
    </source>
</reference>
<dbReference type="AlphaFoldDB" id="A0AAN8QP66"/>
<organism evidence="1 2">
    <name type="scientific">Coregonus suidteri</name>
    <dbReference type="NCBI Taxonomy" id="861788"/>
    <lineage>
        <taxon>Eukaryota</taxon>
        <taxon>Metazoa</taxon>
        <taxon>Chordata</taxon>
        <taxon>Craniata</taxon>
        <taxon>Vertebrata</taxon>
        <taxon>Euteleostomi</taxon>
        <taxon>Actinopterygii</taxon>
        <taxon>Neopterygii</taxon>
        <taxon>Teleostei</taxon>
        <taxon>Protacanthopterygii</taxon>
        <taxon>Salmoniformes</taxon>
        <taxon>Salmonidae</taxon>
        <taxon>Coregoninae</taxon>
        <taxon>Coregonus</taxon>
    </lineage>
</organism>
<evidence type="ECO:0000313" key="1">
    <source>
        <dbReference type="EMBL" id="KAK6310610.1"/>
    </source>
</evidence>